<dbReference type="InterPro" id="IPR044862">
    <property type="entry name" value="Pro_4_hyd_alph_FE2OG_OXY"/>
</dbReference>
<name>A0A833QL25_9POAL</name>
<dbReference type="SMART" id="SM00254">
    <property type="entry name" value="ShKT"/>
    <property type="match status" value="1"/>
</dbReference>
<evidence type="ECO:0000256" key="10">
    <source>
        <dbReference type="ARBA" id="ARBA00023002"/>
    </source>
</evidence>
<dbReference type="GO" id="GO:0005506">
    <property type="term" value="F:iron ion binding"/>
    <property type="evidence" value="ECO:0007669"/>
    <property type="project" value="InterPro"/>
</dbReference>
<keyword evidence="7" id="KW-0223">Dioxygenase</keyword>
<evidence type="ECO:0000256" key="9">
    <source>
        <dbReference type="ARBA" id="ARBA00022989"/>
    </source>
</evidence>
<evidence type="ECO:0000256" key="4">
    <source>
        <dbReference type="ARBA" id="ARBA00012269"/>
    </source>
</evidence>
<dbReference type="OrthoDB" id="420380at2759"/>
<evidence type="ECO:0000259" key="14">
    <source>
        <dbReference type="PROSITE" id="PS51471"/>
    </source>
</evidence>
<feature type="domain" description="ShKT" evidence="15">
    <location>
        <begin position="297"/>
        <end position="337"/>
    </location>
</feature>
<keyword evidence="12" id="KW-0472">Membrane</keyword>
<dbReference type="InterPro" id="IPR006620">
    <property type="entry name" value="Pro_4_hyd_alph"/>
</dbReference>
<dbReference type="Pfam" id="PF13640">
    <property type="entry name" value="2OG-FeII_Oxy_3"/>
    <property type="match status" value="1"/>
</dbReference>
<dbReference type="FunFam" id="2.60.120.620:FF:000030">
    <property type="entry name" value="Proline HYdroxylase"/>
    <property type="match status" value="1"/>
</dbReference>
<protein>
    <recommendedName>
        <fullName evidence="4">procollagen-proline 4-dioxygenase</fullName>
        <ecNumber evidence="4">1.14.11.2</ecNumber>
    </recommendedName>
</protein>
<keyword evidence="5" id="KW-0812">Transmembrane</keyword>
<dbReference type="Proteomes" id="UP000623129">
    <property type="component" value="Unassembled WGS sequence"/>
</dbReference>
<keyword evidence="6" id="KW-0479">Metal-binding</keyword>
<comment type="caution">
    <text evidence="16">The sequence shown here is derived from an EMBL/GenBank/DDBJ whole genome shotgun (WGS) entry which is preliminary data.</text>
</comment>
<keyword evidence="17" id="KW-1185">Reference proteome</keyword>
<dbReference type="PROSITE" id="PS51471">
    <property type="entry name" value="FE2OG_OXY"/>
    <property type="match status" value="1"/>
</dbReference>
<comment type="cofactor">
    <cofactor evidence="1">
        <name>L-ascorbate</name>
        <dbReference type="ChEBI" id="CHEBI:38290"/>
    </cofactor>
</comment>
<keyword evidence="8" id="KW-0735">Signal-anchor</keyword>
<comment type="similarity">
    <text evidence="3">Belongs to the P4HA family.</text>
</comment>
<evidence type="ECO:0000256" key="11">
    <source>
        <dbReference type="ARBA" id="ARBA00023004"/>
    </source>
</evidence>
<keyword evidence="9" id="KW-1133">Transmembrane helix</keyword>
<evidence type="ECO:0000256" key="8">
    <source>
        <dbReference type="ARBA" id="ARBA00022968"/>
    </source>
</evidence>
<dbReference type="GO" id="GO:0005789">
    <property type="term" value="C:endoplasmic reticulum membrane"/>
    <property type="evidence" value="ECO:0007669"/>
    <property type="project" value="UniProtKB-SubCell"/>
</dbReference>
<dbReference type="EC" id="1.14.11.2" evidence="4"/>
<evidence type="ECO:0000313" key="17">
    <source>
        <dbReference type="Proteomes" id="UP000623129"/>
    </source>
</evidence>
<dbReference type="GO" id="GO:0004656">
    <property type="term" value="F:procollagen-proline 4-dioxygenase activity"/>
    <property type="evidence" value="ECO:0007669"/>
    <property type="project" value="UniProtKB-EC"/>
</dbReference>
<accession>A0A833QL25</accession>
<evidence type="ECO:0000256" key="3">
    <source>
        <dbReference type="ARBA" id="ARBA00006511"/>
    </source>
</evidence>
<evidence type="ECO:0000256" key="5">
    <source>
        <dbReference type="ARBA" id="ARBA00022692"/>
    </source>
</evidence>
<evidence type="ECO:0000256" key="1">
    <source>
        <dbReference type="ARBA" id="ARBA00001961"/>
    </source>
</evidence>
<evidence type="ECO:0000256" key="7">
    <source>
        <dbReference type="ARBA" id="ARBA00022964"/>
    </source>
</evidence>
<keyword evidence="10" id="KW-0560">Oxidoreductase</keyword>
<organism evidence="16 17">
    <name type="scientific">Carex littledalei</name>
    <dbReference type="NCBI Taxonomy" id="544730"/>
    <lineage>
        <taxon>Eukaryota</taxon>
        <taxon>Viridiplantae</taxon>
        <taxon>Streptophyta</taxon>
        <taxon>Embryophyta</taxon>
        <taxon>Tracheophyta</taxon>
        <taxon>Spermatophyta</taxon>
        <taxon>Magnoliopsida</taxon>
        <taxon>Liliopsida</taxon>
        <taxon>Poales</taxon>
        <taxon>Cyperaceae</taxon>
        <taxon>Cyperoideae</taxon>
        <taxon>Cariceae</taxon>
        <taxon>Carex</taxon>
        <taxon>Carex subgen. Euthyceras</taxon>
    </lineage>
</organism>
<gene>
    <name evidence="16" type="ORF">FCM35_KLT05598</name>
</gene>
<keyword evidence="11" id="KW-0408">Iron</keyword>
<evidence type="ECO:0000256" key="12">
    <source>
        <dbReference type="ARBA" id="ARBA00023136"/>
    </source>
</evidence>
<evidence type="ECO:0000256" key="13">
    <source>
        <dbReference type="ARBA" id="ARBA00049169"/>
    </source>
</evidence>
<sequence>MRITPKILFQLQKPLQILGMASRFLQFLHFFALFSFLPFSFSRLIETKGKISNAEHLMLLRERMQSVRFNPSKSKQISWHPRVSIYEDFLSDNECEHLISLAHGGIEKPLVVDRNASTGMQRTISTGKKFLVNSEQDEILSKIEERISLWTLLPKDHGGGIQIWHYGVNDSYGPHYDFYENNEDKPGGNRVATVLIYLSNVTHGGETIFPKSQTTKLKDESFSECASAGYAIKPVKGSAVFFFNLNLDSTPDNSSLHQSCKVLEGAKWSATKYFHTGPADRRHLTSSLTLTVDQEECSDEDDNCASWAEFGECERNPIFMLGSADYSGACRKSCKAC</sequence>
<comment type="catalytic activity">
    <reaction evidence="13">
        <text>L-prolyl-[collagen] + 2-oxoglutarate + O2 = trans-4-hydroxy-L-prolyl-[collagen] + succinate + CO2</text>
        <dbReference type="Rhea" id="RHEA:18945"/>
        <dbReference type="Rhea" id="RHEA-COMP:11676"/>
        <dbReference type="Rhea" id="RHEA-COMP:11680"/>
        <dbReference type="ChEBI" id="CHEBI:15379"/>
        <dbReference type="ChEBI" id="CHEBI:16526"/>
        <dbReference type="ChEBI" id="CHEBI:16810"/>
        <dbReference type="ChEBI" id="CHEBI:30031"/>
        <dbReference type="ChEBI" id="CHEBI:50342"/>
        <dbReference type="ChEBI" id="CHEBI:61965"/>
        <dbReference type="EC" id="1.14.11.2"/>
    </reaction>
</comment>
<dbReference type="AlphaFoldDB" id="A0A833QL25"/>
<comment type="subcellular location">
    <subcellularLocation>
        <location evidence="2">Endoplasmic reticulum membrane</location>
        <topology evidence="2">Single-pass type II membrane protein</topology>
    </subcellularLocation>
</comment>
<reference evidence="16" key="1">
    <citation type="submission" date="2020-01" db="EMBL/GenBank/DDBJ databases">
        <title>Genome sequence of Kobresia littledalei, the first chromosome-level genome in the family Cyperaceae.</title>
        <authorList>
            <person name="Qu G."/>
        </authorList>
    </citation>
    <scope>NUCLEOTIDE SEQUENCE</scope>
    <source>
        <strain evidence="16">C.B.Clarke</strain>
        <tissue evidence="16">Leaf</tissue>
    </source>
</reference>
<evidence type="ECO:0000256" key="2">
    <source>
        <dbReference type="ARBA" id="ARBA00004648"/>
    </source>
</evidence>
<evidence type="ECO:0000256" key="6">
    <source>
        <dbReference type="ARBA" id="ARBA00022723"/>
    </source>
</evidence>
<dbReference type="InterPro" id="IPR045054">
    <property type="entry name" value="P4HA-like"/>
</dbReference>
<dbReference type="GO" id="GO:0031418">
    <property type="term" value="F:L-ascorbic acid binding"/>
    <property type="evidence" value="ECO:0007669"/>
    <property type="project" value="InterPro"/>
</dbReference>
<dbReference type="InterPro" id="IPR005123">
    <property type="entry name" value="Oxoglu/Fe-dep_dioxygenase_dom"/>
</dbReference>
<proteinExistence type="inferred from homology"/>
<evidence type="ECO:0000259" key="15">
    <source>
        <dbReference type="PROSITE" id="PS51670"/>
    </source>
</evidence>
<dbReference type="EMBL" id="SWLB01000015">
    <property type="protein sequence ID" value="KAF3328520.1"/>
    <property type="molecule type" value="Genomic_DNA"/>
</dbReference>
<feature type="domain" description="Fe2OG dioxygenase" evidence="14">
    <location>
        <begin position="157"/>
        <end position="276"/>
    </location>
</feature>
<dbReference type="PANTHER" id="PTHR10869:SF148">
    <property type="entry name" value="PROCOLLAGEN-PROLINE 4-DIOXYGENASE"/>
    <property type="match status" value="1"/>
</dbReference>
<dbReference type="SMART" id="SM00702">
    <property type="entry name" value="P4Hc"/>
    <property type="match status" value="1"/>
</dbReference>
<evidence type="ECO:0000313" key="16">
    <source>
        <dbReference type="EMBL" id="KAF3328520.1"/>
    </source>
</evidence>
<dbReference type="PROSITE" id="PS51670">
    <property type="entry name" value="SHKT"/>
    <property type="match status" value="1"/>
</dbReference>
<dbReference type="InterPro" id="IPR003582">
    <property type="entry name" value="ShKT_dom"/>
</dbReference>
<dbReference type="PANTHER" id="PTHR10869">
    <property type="entry name" value="PROLYL 4-HYDROXYLASE ALPHA SUBUNIT"/>
    <property type="match status" value="1"/>
</dbReference>
<dbReference type="Gene3D" id="2.60.120.620">
    <property type="entry name" value="q2cbj1_9rhob like domain"/>
    <property type="match status" value="1"/>
</dbReference>